<keyword evidence="2" id="KW-1185">Reference proteome</keyword>
<gene>
    <name evidence="1" type="ORF">OG469_38560</name>
</gene>
<dbReference type="RefSeq" id="WP_329493016.1">
    <property type="nucleotide sequence ID" value="NZ_CP108460.1"/>
</dbReference>
<organism evidence="1 2">
    <name type="scientific">Kitasatospora herbaricolor</name>
    <dbReference type="NCBI Taxonomy" id="68217"/>
    <lineage>
        <taxon>Bacteria</taxon>
        <taxon>Bacillati</taxon>
        <taxon>Actinomycetota</taxon>
        <taxon>Actinomycetes</taxon>
        <taxon>Kitasatosporales</taxon>
        <taxon>Streptomycetaceae</taxon>
        <taxon>Kitasatospora</taxon>
    </lineage>
</organism>
<dbReference type="Proteomes" id="UP001432014">
    <property type="component" value="Chromosome"/>
</dbReference>
<evidence type="ECO:0000313" key="2">
    <source>
        <dbReference type="Proteomes" id="UP001432014"/>
    </source>
</evidence>
<reference evidence="1 2" key="1">
    <citation type="submission" date="2022-10" db="EMBL/GenBank/DDBJ databases">
        <title>The complete genomes of actinobacterial strains from the NBC collection.</title>
        <authorList>
            <person name="Joergensen T.S."/>
            <person name="Alvarez Arevalo M."/>
            <person name="Sterndorff E.B."/>
            <person name="Faurdal D."/>
            <person name="Vuksanovic O."/>
            <person name="Mourched A.-S."/>
            <person name="Charusanti P."/>
            <person name="Shaw S."/>
            <person name="Blin K."/>
            <person name="Weber T."/>
        </authorList>
    </citation>
    <scope>NUCLEOTIDE SEQUENCE [LARGE SCALE GENOMIC DNA]</scope>
    <source>
        <strain evidence="1 2">NBC_01247</strain>
    </source>
</reference>
<evidence type="ECO:0000313" key="1">
    <source>
        <dbReference type="EMBL" id="WUS60882.1"/>
    </source>
</evidence>
<proteinExistence type="predicted"/>
<dbReference type="EMBL" id="CP108482">
    <property type="protein sequence ID" value="WUS60882.1"/>
    <property type="molecule type" value="Genomic_DNA"/>
</dbReference>
<name>A0ABZ1WJK0_9ACTN</name>
<protein>
    <submittedName>
        <fullName evidence="1">Uncharacterized protein</fullName>
    </submittedName>
</protein>
<accession>A0ABZ1WJK0</accession>
<sequence length="124" mass="12649">MTTGTFPQHRVPRTDPDPALAAGAACRGLLVGLLTRTGGACAALVTLPDGRRAVTTALQGGQARQVEEAVAGRLRPPTMATGRQLVRWLEHPLPAELSSAGPGPAELTLAAVTVPANAEELAAV</sequence>